<feature type="domain" description="Quinolinate phosphoribosyl transferase C-terminal" evidence="13">
    <location>
        <begin position="109"/>
        <end position="273"/>
    </location>
</feature>
<feature type="domain" description="Quinolinate phosphoribosyl transferase N-terminal" evidence="14">
    <location>
        <begin position="31"/>
        <end position="107"/>
    </location>
</feature>
<evidence type="ECO:0000256" key="5">
    <source>
        <dbReference type="ARBA" id="ARBA00011944"/>
    </source>
</evidence>
<dbReference type="GO" id="GO:0004514">
    <property type="term" value="F:nicotinate-nucleotide diphosphorylase (carboxylating) activity"/>
    <property type="evidence" value="ECO:0007669"/>
    <property type="project" value="UniProtKB-EC"/>
</dbReference>
<comment type="function">
    <text evidence="1">Involved in the catabolism of quinolinic acid (QA).</text>
</comment>
<evidence type="ECO:0000256" key="11">
    <source>
        <dbReference type="ARBA" id="ARBA00069173"/>
    </source>
</evidence>
<dbReference type="PATRIC" id="fig|1423776.4.peg.2060"/>
<proteinExistence type="inferred from homology"/>
<protein>
    <recommendedName>
        <fullName evidence="11">Probable nicotinate-nucleotide pyrophosphorylase [carboxylating]</fullName>
        <ecNumber evidence="5">2.4.2.19</ecNumber>
    </recommendedName>
    <alternativeName>
        <fullName evidence="9">Quinolinate phosphoribosyltransferase [decarboxylating]</fullName>
    </alternativeName>
</protein>
<evidence type="ECO:0000256" key="2">
    <source>
        <dbReference type="ARBA" id="ARBA00004893"/>
    </source>
</evidence>
<evidence type="ECO:0000256" key="4">
    <source>
        <dbReference type="ARBA" id="ARBA00011218"/>
    </source>
</evidence>
<comment type="similarity">
    <text evidence="3 12">Belongs to the NadC/ModD family.</text>
</comment>
<evidence type="ECO:0000256" key="6">
    <source>
        <dbReference type="ARBA" id="ARBA00022642"/>
    </source>
</evidence>
<dbReference type="FunFam" id="3.20.20.70:FF:000030">
    <property type="entry name" value="Nicotinate-nucleotide pyrophosphorylase, carboxylating"/>
    <property type="match status" value="1"/>
</dbReference>
<dbReference type="InterPro" id="IPR037128">
    <property type="entry name" value="Quinolinate_PRibosylTase_N_sf"/>
</dbReference>
<comment type="catalytic activity">
    <reaction evidence="10">
        <text>nicotinate beta-D-ribonucleotide + CO2 + diphosphate = quinolinate + 5-phospho-alpha-D-ribose 1-diphosphate + 2 H(+)</text>
        <dbReference type="Rhea" id="RHEA:12733"/>
        <dbReference type="ChEBI" id="CHEBI:15378"/>
        <dbReference type="ChEBI" id="CHEBI:16526"/>
        <dbReference type="ChEBI" id="CHEBI:29959"/>
        <dbReference type="ChEBI" id="CHEBI:33019"/>
        <dbReference type="ChEBI" id="CHEBI:57502"/>
        <dbReference type="ChEBI" id="CHEBI:58017"/>
        <dbReference type="EC" id="2.4.2.19"/>
    </reaction>
</comment>
<dbReference type="InterPro" id="IPR027277">
    <property type="entry name" value="NadC/ModD"/>
</dbReference>
<dbReference type="UniPathway" id="UPA00253">
    <property type="reaction ID" value="UER00331"/>
</dbReference>
<evidence type="ECO:0000313" key="15">
    <source>
        <dbReference type="EMBL" id="KRK97172.1"/>
    </source>
</evidence>
<dbReference type="GO" id="GO:0034213">
    <property type="term" value="P:quinolinate catabolic process"/>
    <property type="evidence" value="ECO:0007669"/>
    <property type="project" value="TreeGrafter"/>
</dbReference>
<dbReference type="Pfam" id="PF02749">
    <property type="entry name" value="QRPTase_N"/>
    <property type="match status" value="1"/>
</dbReference>
<keyword evidence="7 12" id="KW-0328">Glycosyltransferase</keyword>
<comment type="caution">
    <text evidence="15">The sequence shown here is derived from an EMBL/GenBank/DDBJ whole genome shotgun (WGS) entry which is preliminary data.</text>
</comment>
<dbReference type="CDD" id="cd01572">
    <property type="entry name" value="QPRTase"/>
    <property type="match status" value="1"/>
</dbReference>
<dbReference type="InterPro" id="IPR013785">
    <property type="entry name" value="Aldolase_TIM"/>
</dbReference>
<comment type="pathway">
    <text evidence="2">Cofactor biosynthesis; NAD(+) biosynthesis; nicotinate D-ribonucleotide from quinolinate: step 1/1.</text>
</comment>
<dbReference type="STRING" id="1423776.FD04_GL002034"/>
<dbReference type="EC" id="2.4.2.19" evidence="5"/>
<dbReference type="RefSeq" id="WP_054701318.1">
    <property type="nucleotide sequence ID" value="NZ_AZEE01000030.1"/>
</dbReference>
<evidence type="ECO:0000259" key="13">
    <source>
        <dbReference type="Pfam" id="PF01729"/>
    </source>
</evidence>
<accession>A0A0R1LVF8</accession>
<dbReference type="PIRSF" id="PIRSF006250">
    <property type="entry name" value="NadC_ModD"/>
    <property type="match status" value="1"/>
</dbReference>
<dbReference type="GO" id="GO:0009435">
    <property type="term" value="P:NAD+ biosynthetic process"/>
    <property type="evidence" value="ECO:0007669"/>
    <property type="project" value="UniProtKB-UniPathway"/>
</dbReference>
<dbReference type="InterPro" id="IPR036068">
    <property type="entry name" value="Nicotinate_pribotase-like_C"/>
</dbReference>
<evidence type="ECO:0000256" key="1">
    <source>
        <dbReference type="ARBA" id="ARBA00003237"/>
    </source>
</evidence>
<organism evidence="15 16">
    <name type="scientific">Secundilactobacillus odoratitofui DSM 19909 = JCM 15043</name>
    <dbReference type="NCBI Taxonomy" id="1423776"/>
    <lineage>
        <taxon>Bacteria</taxon>
        <taxon>Bacillati</taxon>
        <taxon>Bacillota</taxon>
        <taxon>Bacilli</taxon>
        <taxon>Lactobacillales</taxon>
        <taxon>Lactobacillaceae</taxon>
        <taxon>Secundilactobacillus</taxon>
    </lineage>
</organism>
<dbReference type="PANTHER" id="PTHR32179">
    <property type="entry name" value="NICOTINATE-NUCLEOTIDE PYROPHOSPHORYLASE [CARBOXYLATING]"/>
    <property type="match status" value="1"/>
</dbReference>
<dbReference type="Proteomes" id="UP000051160">
    <property type="component" value="Unassembled WGS sequence"/>
</dbReference>
<dbReference type="SUPFAM" id="SSF51690">
    <property type="entry name" value="Nicotinate/Quinolinate PRTase C-terminal domain-like"/>
    <property type="match status" value="1"/>
</dbReference>
<name>A0A0R1LVF8_9LACO</name>
<gene>
    <name evidence="15" type="ORF">FD04_GL002034</name>
</gene>
<dbReference type="PANTHER" id="PTHR32179:SF3">
    <property type="entry name" value="NICOTINATE-NUCLEOTIDE PYROPHOSPHORYLASE [CARBOXYLATING]"/>
    <property type="match status" value="1"/>
</dbReference>
<keyword evidence="6" id="KW-0662">Pyridine nucleotide biosynthesis</keyword>
<sequence>MPLPHYELMHELQRYIDEDVGAGDLAVPILPHCSVAGNFTAKQAGVISGINIPGDVYQLLGDRANYTPLVADGDQVVAGTTIGRVTGNAQDLLAGERVILNLLQRMSGIATATQQAVLTLGNAEVGIMDTRKTAPGLRPFDKYAVTCGGGINHRMGLYDAVMIKDNHWPLIGDLSTAVQRLRQIIGPTKIIEVEVATPAQLATAIASQVDMILIDNQSPAVMQDWCQQIPAEIKTEASGGITLANLAAYAQTGVDFISLGYLTHSVDALDISFNLVG</sequence>
<keyword evidence="8 12" id="KW-0808">Transferase</keyword>
<dbReference type="Pfam" id="PF01729">
    <property type="entry name" value="QRPTase_C"/>
    <property type="match status" value="1"/>
</dbReference>
<dbReference type="InterPro" id="IPR002638">
    <property type="entry name" value="Quinolinate_PRibosylTrfase_C"/>
</dbReference>
<dbReference type="Gene3D" id="3.90.1170.20">
    <property type="entry name" value="Quinolinate phosphoribosyl transferase, N-terminal domain"/>
    <property type="match status" value="1"/>
</dbReference>
<evidence type="ECO:0000256" key="7">
    <source>
        <dbReference type="ARBA" id="ARBA00022676"/>
    </source>
</evidence>
<dbReference type="SUPFAM" id="SSF54675">
    <property type="entry name" value="Nicotinate/Quinolinate PRTase N-terminal domain-like"/>
    <property type="match status" value="1"/>
</dbReference>
<dbReference type="Gene3D" id="3.20.20.70">
    <property type="entry name" value="Aldolase class I"/>
    <property type="match status" value="1"/>
</dbReference>
<dbReference type="NCBIfam" id="TIGR00078">
    <property type="entry name" value="nadC"/>
    <property type="match status" value="1"/>
</dbReference>
<dbReference type="AlphaFoldDB" id="A0A0R1LVF8"/>
<dbReference type="InterPro" id="IPR004393">
    <property type="entry name" value="NadC"/>
</dbReference>
<evidence type="ECO:0000259" key="14">
    <source>
        <dbReference type="Pfam" id="PF02749"/>
    </source>
</evidence>
<dbReference type="InterPro" id="IPR022412">
    <property type="entry name" value="Quinolinate_PRibosylTrfase_N"/>
</dbReference>
<evidence type="ECO:0000256" key="3">
    <source>
        <dbReference type="ARBA" id="ARBA00009400"/>
    </source>
</evidence>
<evidence type="ECO:0000256" key="12">
    <source>
        <dbReference type="PIRNR" id="PIRNR006250"/>
    </source>
</evidence>
<keyword evidence="16" id="KW-1185">Reference proteome</keyword>
<reference evidence="15 16" key="1">
    <citation type="journal article" date="2015" name="Genome Announc.">
        <title>Expanding the biotechnology potential of lactobacilli through comparative genomics of 213 strains and associated genera.</title>
        <authorList>
            <person name="Sun Z."/>
            <person name="Harris H.M."/>
            <person name="McCann A."/>
            <person name="Guo C."/>
            <person name="Argimon S."/>
            <person name="Zhang W."/>
            <person name="Yang X."/>
            <person name="Jeffery I.B."/>
            <person name="Cooney J.C."/>
            <person name="Kagawa T.F."/>
            <person name="Liu W."/>
            <person name="Song Y."/>
            <person name="Salvetti E."/>
            <person name="Wrobel A."/>
            <person name="Rasinkangas P."/>
            <person name="Parkhill J."/>
            <person name="Rea M.C."/>
            <person name="O'Sullivan O."/>
            <person name="Ritari J."/>
            <person name="Douillard F.P."/>
            <person name="Paul Ross R."/>
            <person name="Yang R."/>
            <person name="Briner A.E."/>
            <person name="Felis G.E."/>
            <person name="de Vos W.M."/>
            <person name="Barrangou R."/>
            <person name="Klaenhammer T.R."/>
            <person name="Caufield P.W."/>
            <person name="Cui Y."/>
            <person name="Zhang H."/>
            <person name="O'Toole P.W."/>
        </authorList>
    </citation>
    <scope>NUCLEOTIDE SEQUENCE [LARGE SCALE GENOMIC DNA]</scope>
    <source>
        <strain evidence="15 16">DSM 19909</strain>
    </source>
</reference>
<dbReference type="EMBL" id="AZEE01000030">
    <property type="protein sequence ID" value="KRK97172.1"/>
    <property type="molecule type" value="Genomic_DNA"/>
</dbReference>
<evidence type="ECO:0000256" key="10">
    <source>
        <dbReference type="ARBA" id="ARBA00047445"/>
    </source>
</evidence>
<evidence type="ECO:0000313" key="16">
    <source>
        <dbReference type="Proteomes" id="UP000051160"/>
    </source>
</evidence>
<evidence type="ECO:0000256" key="9">
    <source>
        <dbReference type="ARBA" id="ARBA00033102"/>
    </source>
</evidence>
<evidence type="ECO:0000256" key="8">
    <source>
        <dbReference type="ARBA" id="ARBA00022679"/>
    </source>
</evidence>
<dbReference type="FunFam" id="3.90.1170.20:FF:000001">
    <property type="entry name" value="Nicotinate-nucleotide diphosphorylase (Carboxylating)"/>
    <property type="match status" value="1"/>
</dbReference>
<comment type="subunit">
    <text evidence="4">Hexamer formed by 3 homodimers.</text>
</comment>
<dbReference type="GO" id="GO:0005737">
    <property type="term" value="C:cytoplasm"/>
    <property type="evidence" value="ECO:0007669"/>
    <property type="project" value="TreeGrafter"/>
</dbReference>